<gene>
    <name evidence="3" type="ORF">DGAL_LOCUS6887</name>
</gene>
<evidence type="ECO:0000313" key="4">
    <source>
        <dbReference type="Proteomes" id="UP000789390"/>
    </source>
</evidence>
<evidence type="ECO:0000256" key="1">
    <source>
        <dbReference type="SAM" id="MobiDB-lite"/>
    </source>
</evidence>
<feature type="compositionally biased region" description="Polar residues" evidence="1">
    <location>
        <begin position="113"/>
        <end position="124"/>
    </location>
</feature>
<dbReference type="InterPro" id="IPR039884">
    <property type="entry name" value="R3HC1/R3HCL"/>
</dbReference>
<organism evidence="3 4">
    <name type="scientific">Daphnia galeata</name>
    <dbReference type="NCBI Taxonomy" id="27404"/>
    <lineage>
        <taxon>Eukaryota</taxon>
        <taxon>Metazoa</taxon>
        <taxon>Ecdysozoa</taxon>
        <taxon>Arthropoda</taxon>
        <taxon>Crustacea</taxon>
        <taxon>Branchiopoda</taxon>
        <taxon>Diplostraca</taxon>
        <taxon>Cladocera</taxon>
        <taxon>Anomopoda</taxon>
        <taxon>Daphniidae</taxon>
        <taxon>Daphnia</taxon>
    </lineage>
</organism>
<keyword evidence="4" id="KW-1185">Reference proteome</keyword>
<feature type="region of interest" description="Disordered" evidence="1">
    <location>
        <begin position="104"/>
        <end position="151"/>
    </location>
</feature>
<sequence>MTHSVAPFASLFKAATDILPCSTFFNQIEETFVEQVYADICAFADSPQPSGHKAVYLFPSVSPRLRFLIHQVVELNFSSLKTFSVGQAERRTVVCPKVIFNKMDSTQEKSPRNDNCQQPQSTDNKQPRKQRAVNERAIYRPPPARSSGVLQETVKQNVDPGGVIPMSSTSPNLKKPSQAIYVPPQRKSSMQNQGLSEDNVKECEKMKPRIESGTKVISPLRKKSTRVEMRLAVEEETNQTPIFKKEETNSTQAPPQISRKISRTSSVPYIQPSEQSTILDVGDLMECCELAELSNQVPLEKLSSPKEVCLQRNISFEEDSWDKLYNETGDLLRPDALEELTLAVGSVRIIQPSNEIYSQVAHETHDEDLNHVIELYDFPSTFKTEDLFTALNINGKPPDFSLKWVDDTHALAIYGSAYAAVDALATSHSLIKMRPLAQATKESRNCARRISTALQPFKPRPVTSASMAKRLVSTALGIRNTVSPEQRKIERQMLADAKAKKRLAAQQKEAAWEGTL</sequence>
<feature type="domain" description="R3H" evidence="2">
    <location>
        <begin position="30"/>
        <end position="99"/>
    </location>
</feature>
<dbReference type="InterPro" id="IPR001374">
    <property type="entry name" value="R3H_dom"/>
</dbReference>
<dbReference type="SUPFAM" id="SSF82708">
    <property type="entry name" value="R3H domain"/>
    <property type="match status" value="1"/>
</dbReference>
<dbReference type="EMBL" id="CAKKLH010000125">
    <property type="protein sequence ID" value="CAH0104173.1"/>
    <property type="molecule type" value="Genomic_DNA"/>
</dbReference>
<feature type="region of interest" description="Disordered" evidence="1">
    <location>
        <begin position="158"/>
        <end position="177"/>
    </location>
</feature>
<dbReference type="PANTHER" id="PTHR21678">
    <property type="entry name" value="GROWTH INHIBITION AND DIFFERENTIATION RELATED PROTEIN 88"/>
    <property type="match status" value="1"/>
</dbReference>
<protein>
    <recommendedName>
        <fullName evidence="2">R3H domain-containing protein</fullName>
    </recommendedName>
</protein>
<proteinExistence type="predicted"/>
<name>A0A8J2W3V2_9CRUS</name>
<dbReference type="Pfam" id="PF01424">
    <property type="entry name" value="R3H"/>
    <property type="match status" value="1"/>
</dbReference>
<accession>A0A8J2W3V2</accession>
<evidence type="ECO:0000313" key="3">
    <source>
        <dbReference type="EMBL" id="CAH0104173.1"/>
    </source>
</evidence>
<evidence type="ECO:0000259" key="2">
    <source>
        <dbReference type="PROSITE" id="PS51061"/>
    </source>
</evidence>
<dbReference type="InterPro" id="IPR036867">
    <property type="entry name" value="R3H_dom_sf"/>
</dbReference>
<dbReference type="GO" id="GO:0003676">
    <property type="term" value="F:nucleic acid binding"/>
    <property type="evidence" value="ECO:0007669"/>
    <property type="project" value="UniProtKB-UniRule"/>
</dbReference>
<dbReference type="Proteomes" id="UP000789390">
    <property type="component" value="Unassembled WGS sequence"/>
</dbReference>
<dbReference type="AlphaFoldDB" id="A0A8J2W3V2"/>
<dbReference type="InterPro" id="IPR012677">
    <property type="entry name" value="Nucleotide-bd_a/b_plait_sf"/>
</dbReference>
<comment type="caution">
    <text evidence="3">The sequence shown here is derived from an EMBL/GenBank/DDBJ whole genome shotgun (WGS) entry which is preliminary data.</text>
</comment>
<dbReference type="OrthoDB" id="5418203at2759"/>
<reference evidence="3" key="1">
    <citation type="submission" date="2021-11" db="EMBL/GenBank/DDBJ databases">
        <authorList>
            <person name="Schell T."/>
        </authorList>
    </citation>
    <scope>NUCLEOTIDE SEQUENCE</scope>
    <source>
        <strain evidence="3">M5</strain>
    </source>
</reference>
<dbReference type="PROSITE" id="PS51061">
    <property type="entry name" value="R3H"/>
    <property type="match status" value="1"/>
</dbReference>
<dbReference type="PANTHER" id="PTHR21678:SF0">
    <property type="entry name" value="C3H1-TYPE DOMAIN-CONTAINING PROTEIN"/>
    <property type="match status" value="1"/>
</dbReference>
<dbReference type="Gene3D" id="3.30.70.330">
    <property type="match status" value="1"/>
</dbReference>